<keyword evidence="2" id="KW-1185">Reference proteome</keyword>
<evidence type="ECO:0000313" key="1">
    <source>
        <dbReference type="EMBL" id="KCB25094.1"/>
    </source>
</evidence>
<reference evidence="1 2" key="1">
    <citation type="submission" date="2014-03" db="EMBL/GenBank/DDBJ databases">
        <title>Genome sequence of Bordetella hinzii.</title>
        <authorList>
            <person name="Register K."/>
            <person name="Harvill E."/>
            <person name="Goodfield L.L."/>
            <person name="Ivanov Y.V."/>
            <person name="Meyer J.A."/>
            <person name="Muse S.J."/>
            <person name="Jacobs N."/>
            <person name="Bendor L."/>
            <person name="Smallridge W.E."/>
            <person name="Brinkac L.M."/>
            <person name="Sanka R."/>
            <person name="Kim M."/>
            <person name="Losada L."/>
        </authorList>
    </citation>
    <scope>NUCLEOTIDE SEQUENCE [LARGE SCALE GENOMIC DNA]</scope>
    <source>
        <strain evidence="1 2">OH87 BAL007II</strain>
    </source>
</reference>
<gene>
    <name evidence="1" type="ORF">L544_1112</name>
</gene>
<dbReference type="Proteomes" id="UP000025748">
    <property type="component" value="Unassembled WGS sequence"/>
</dbReference>
<proteinExistence type="predicted"/>
<sequence length="87" mass="9004">MNVFPIPDSLAEAYHGAGWALGAVLGGQLVALRYVADLGVSVEPGAAGVQAVRAWIESPGAAPVVRELQALGRVTIGMCSGWQFVEQ</sequence>
<comment type="caution">
    <text evidence="1">The sequence shown here is derived from an EMBL/GenBank/DDBJ whole genome shotgun (WGS) entry which is preliminary data.</text>
</comment>
<dbReference type="EMBL" id="JHEM01000010">
    <property type="protein sequence ID" value="KCB25094.1"/>
    <property type="molecule type" value="Genomic_DNA"/>
</dbReference>
<organism evidence="1 2">
    <name type="scientific">Bordetella hinzii OH87 BAL007II</name>
    <dbReference type="NCBI Taxonomy" id="1331262"/>
    <lineage>
        <taxon>Bacteria</taxon>
        <taxon>Pseudomonadati</taxon>
        <taxon>Pseudomonadota</taxon>
        <taxon>Betaproteobacteria</taxon>
        <taxon>Burkholderiales</taxon>
        <taxon>Alcaligenaceae</taxon>
        <taxon>Bordetella</taxon>
    </lineage>
</organism>
<name>A0ABR4R6D3_9BORD</name>
<protein>
    <submittedName>
        <fullName evidence="1">N-acetyltransferase YedL</fullName>
    </submittedName>
</protein>
<accession>A0ABR4R6D3</accession>
<dbReference type="RefSeq" id="WP_032962436.1">
    <property type="nucleotide sequence ID" value="NZ_JHEM01000010.1"/>
</dbReference>
<evidence type="ECO:0000313" key="2">
    <source>
        <dbReference type="Proteomes" id="UP000025748"/>
    </source>
</evidence>
<dbReference type="CDD" id="cd22213">
    <property type="entry name" value="AcrIIC1"/>
    <property type="match status" value="1"/>
</dbReference>